<evidence type="ECO:0000256" key="1">
    <source>
        <dbReference type="SAM" id="MobiDB-lite"/>
    </source>
</evidence>
<sequence length="171" mass="20329">QNQYQNNPNFTPQGDFAYPNDRQSFEKTYPTTPQEKNQGDFVAQYPQNDRPLPERVNNEVQKNSARRPIENWRKEKPELKEDPNKNRPKNWTRQRSKDNVNDEEKESEKFKNRPVSARPGARLSRRNSSESTEPVTPTNPKAPPVRRHVTEVPRNHKYWDHDDRCDKDYNS</sequence>
<organism evidence="2">
    <name type="scientific">Pectinophora gossypiella</name>
    <name type="common">Cotton pink bollworm</name>
    <name type="synonym">Depressaria gossypiella</name>
    <dbReference type="NCBI Taxonomy" id="13191"/>
    <lineage>
        <taxon>Eukaryota</taxon>
        <taxon>Metazoa</taxon>
        <taxon>Ecdysozoa</taxon>
        <taxon>Arthropoda</taxon>
        <taxon>Hexapoda</taxon>
        <taxon>Insecta</taxon>
        <taxon>Pterygota</taxon>
        <taxon>Neoptera</taxon>
        <taxon>Endopterygota</taxon>
        <taxon>Lepidoptera</taxon>
        <taxon>Glossata</taxon>
        <taxon>Ditrysia</taxon>
        <taxon>Gelechioidea</taxon>
        <taxon>Gelechiidae</taxon>
        <taxon>Apatetrinae</taxon>
        <taxon>Pectinophora</taxon>
    </lineage>
</organism>
<accession>A0A1E1WPB8</accession>
<proteinExistence type="predicted"/>
<reference evidence="2" key="1">
    <citation type="submission" date="2015-09" db="EMBL/GenBank/DDBJ databases">
        <title>De novo assembly of Pectinophora gossypiella (Pink Bollworm) gut transcriptome.</title>
        <authorList>
            <person name="Tassone E.E."/>
        </authorList>
    </citation>
    <scope>NUCLEOTIDE SEQUENCE</scope>
</reference>
<protein>
    <submittedName>
        <fullName evidence="2">Uncharacterized protein</fullName>
    </submittedName>
</protein>
<feature type="compositionally biased region" description="Basic and acidic residues" evidence="1">
    <location>
        <begin position="95"/>
        <end position="111"/>
    </location>
</feature>
<feature type="compositionally biased region" description="Polar residues" evidence="1">
    <location>
        <begin position="1"/>
        <end position="12"/>
    </location>
</feature>
<feature type="compositionally biased region" description="Basic and acidic residues" evidence="1">
    <location>
        <begin position="67"/>
        <end position="85"/>
    </location>
</feature>
<feature type="region of interest" description="Disordered" evidence="1">
    <location>
        <begin position="1"/>
        <end position="171"/>
    </location>
</feature>
<feature type="compositionally biased region" description="Polar residues" evidence="1">
    <location>
        <begin position="129"/>
        <end position="139"/>
    </location>
</feature>
<feature type="compositionally biased region" description="Basic and acidic residues" evidence="1">
    <location>
        <begin position="148"/>
        <end position="171"/>
    </location>
</feature>
<dbReference type="OrthoDB" id="6484979at2759"/>
<evidence type="ECO:0000313" key="2">
    <source>
        <dbReference type="EMBL" id="JAT88824.1"/>
    </source>
</evidence>
<dbReference type="EMBL" id="GDQN01002230">
    <property type="protein sequence ID" value="JAT88824.1"/>
    <property type="molecule type" value="Transcribed_RNA"/>
</dbReference>
<feature type="non-terminal residue" evidence="2">
    <location>
        <position position="1"/>
    </location>
</feature>
<name>A0A1E1WPB8_PECGO</name>
<dbReference type="AlphaFoldDB" id="A0A1E1WPB8"/>
<gene>
    <name evidence="2" type="ORF">g.5762</name>
</gene>